<accession>A0A0D7AUZ2</accession>
<keyword evidence="2" id="KW-1185">Reference proteome</keyword>
<dbReference type="Proteomes" id="UP000054007">
    <property type="component" value="Unassembled WGS sequence"/>
</dbReference>
<evidence type="ECO:0000313" key="2">
    <source>
        <dbReference type="Proteomes" id="UP000054007"/>
    </source>
</evidence>
<gene>
    <name evidence="1" type="ORF">CYLTODRAFT_447428</name>
</gene>
<reference evidence="1 2" key="1">
    <citation type="journal article" date="2015" name="Fungal Genet. Biol.">
        <title>Evolution of novel wood decay mechanisms in Agaricales revealed by the genome sequences of Fistulina hepatica and Cylindrobasidium torrendii.</title>
        <authorList>
            <person name="Floudas D."/>
            <person name="Held B.W."/>
            <person name="Riley R."/>
            <person name="Nagy L.G."/>
            <person name="Koehler G."/>
            <person name="Ransdell A.S."/>
            <person name="Younus H."/>
            <person name="Chow J."/>
            <person name="Chiniquy J."/>
            <person name="Lipzen A."/>
            <person name="Tritt A."/>
            <person name="Sun H."/>
            <person name="Haridas S."/>
            <person name="LaButti K."/>
            <person name="Ohm R.A."/>
            <person name="Kues U."/>
            <person name="Blanchette R.A."/>
            <person name="Grigoriev I.V."/>
            <person name="Minto R.E."/>
            <person name="Hibbett D.S."/>
        </authorList>
    </citation>
    <scope>NUCLEOTIDE SEQUENCE [LARGE SCALE GENOMIC DNA]</scope>
    <source>
        <strain evidence="1 2">FP15055 ss-10</strain>
    </source>
</reference>
<sequence>MAAAVYYVLGRTANYGRTETSLDVGASQTIKRNPVYVYQQLEMSVEVYIQSIGLKLCKILRDMFERMQQQGMDATMQNLLNTPKGAEITLKYVHDSGRLKKGAFGGGLERWREKNRCEGWLD</sequence>
<proteinExistence type="predicted"/>
<name>A0A0D7AUZ2_9AGAR</name>
<organism evidence="1 2">
    <name type="scientific">Cylindrobasidium torrendii FP15055 ss-10</name>
    <dbReference type="NCBI Taxonomy" id="1314674"/>
    <lineage>
        <taxon>Eukaryota</taxon>
        <taxon>Fungi</taxon>
        <taxon>Dikarya</taxon>
        <taxon>Basidiomycota</taxon>
        <taxon>Agaricomycotina</taxon>
        <taxon>Agaricomycetes</taxon>
        <taxon>Agaricomycetidae</taxon>
        <taxon>Agaricales</taxon>
        <taxon>Marasmiineae</taxon>
        <taxon>Physalacriaceae</taxon>
        <taxon>Cylindrobasidium</taxon>
    </lineage>
</organism>
<evidence type="ECO:0000313" key="1">
    <source>
        <dbReference type="EMBL" id="KIY62042.1"/>
    </source>
</evidence>
<dbReference type="AlphaFoldDB" id="A0A0D7AUZ2"/>
<dbReference type="EMBL" id="KN880832">
    <property type="protein sequence ID" value="KIY62042.1"/>
    <property type="molecule type" value="Genomic_DNA"/>
</dbReference>
<protein>
    <submittedName>
        <fullName evidence="1">Uncharacterized protein</fullName>
    </submittedName>
</protein>